<organism evidence="1 2">
    <name type="scientific">Coleofasciculus chthonoplastes PCC 7420</name>
    <dbReference type="NCBI Taxonomy" id="118168"/>
    <lineage>
        <taxon>Bacteria</taxon>
        <taxon>Bacillati</taxon>
        <taxon>Cyanobacteriota</taxon>
        <taxon>Cyanophyceae</taxon>
        <taxon>Coleofasciculales</taxon>
        <taxon>Coleofasciculaceae</taxon>
        <taxon>Coleofasciculus</taxon>
    </lineage>
</organism>
<dbReference type="GO" id="GO:0032259">
    <property type="term" value="P:methylation"/>
    <property type="evidence" value="ECO:0007669"/>
    <property type="project" value="UniProtKB-KW"/>
</dbReference>
<proteinExistence type="predicted"/>
<evidence type="ECO:0000313" key="1">
    <source>
        <dbReference type="EMBL" id="EDX78802.1"/>
    </source>
</evidence>
<dbReference type="Gene3D" id="3.40.50.150">
    <property type="entry name" value="Vaccinia Virus protein VP39"/>
    <property type="match status" value="2"/>
</dbReference>
<sequence length="185" mass="20768">MNPWLNQIIPDIEVVFDVGANDGYFTYGCAKALQRYNKLGHIIAFEPGLCEQAALLIPATWSDYAGINFEFIPLFVGSISNESTITLDKAYDERPSLHGKPLLIKVDVEGSEVDVREGATCLLQKPHHWVVEVHGDHLLDPVLDFFNKAKRAVDTRLLQPHWLLGSESRTIKTSWVTTRPDKANV</sequence>
<dbReference type="InterPro" id="IPR029063">
    <property type="entry name" value="SAM-dependent_MTases_sf"/>
</dbReference>
<evidence type="ECO:0000313" key="2">
    <source>
        <dbReference type="Proteomes" id="UP000003835"/>
    </source>
</evidence>
<dbReference type="AlphaFoldDB" id="B4VHA1"/>
<dbReference type="Proteomes" id="UP000003835">
    <property type="component" value="Unassembled WGS sequence"/>
</dbReference>
<dbReference type="HOGENOM" id="CLU_1458944_0_0_3"/>
<dbReference type="SUPFAM" id="SSF53335">
    <property type="entry name" value="S-adenosyl-L-methionine-dependent methyltransferases"/>
    <property type="match status" value="1"/>
</dbReference>
<dbReference type="RefSeq" id="WP_006098279.1">
    <property type="nucleotide sequence ID" value="NZ_DS989841.1"/>
</dbReference>
<keyword evidence="1" id="KW-0808">Transferase</keyword>
<name>B4VHA1_9CYAN</name>
<reference evidence="1 2" key="1">
    <citation type="submission" date="2008-07" db="EMBL/GenBank/DDBJ databases">
        <authorList>
            <person name="Tandeau de Marsac N."/>
            <person name="Ferriera S."/>
            <person name="Johnson J."/>
            <person name="Kravitz S."/>
            <person name="Beeson K."/>
            <person name="Sutton G."/>
            <person name="Rogers Y.-H."/>
            <person name="Friedman R."/>
            <person name="Frazier M."/>
            <person name="Venter J.C."/>
        </authorList>
    </citation>
    <scope>NUCLEOTIDE SEQUENCE [LARGE SCALE GENOMIC DNA]</scope>
    <source>
        <strain evidence="1 2">PCC 7420</strain>
    </source>
</reference>
<keyword evidence="1" id="KW-0489">Methyltransferase</keyword>
<keyword evidence="2" id="KW-1185">Reference proteome</keyword>
<accession>B4VHA1</accession>
<dbReference type="STRING" id="118168.MC7420_7455"/>
<protein>
    <submittedName>
        <fullName evidence="1">Methyltransferase, FkbM family protein</fullName>
    </submittedName>
</protein>
<gene>
    <name evidence="1" type="ORF">MC7420_7455</name>
</gene>
<dbReference type="EMBL" id="DS989841">
    <property type="protein sequence ID" value="EDX78802.1"/>
    <property type="molecule type" value="Genomic_DNA"/>
</dbReference>
<dbReference type="GO" id="GO:0008168">
    <property type="term" value="F:methyltransferase activity"/>
    <property type="evidence" value="ECO:0007669"/>
    <property type="project" value="UniProtKB-KW"/>
</dbReference>